<evidence type="ECO:0000259" key="2">
    <source>
        <dbReference type="PROSITE" id="PS51272"/>
    </source>
</evidence>
<accession>A0ABW3HK82</accession>
<sequence>MYRIRKLSIIIALIMVLQLGLYGWSAPTGISAATGGPVASGYSPADNLTSVPLNSDLKITFDEKVKKGPHIAHIAIYQSGTNKLVESISVTSSQVWINSSDQREVTINPYLSGTSGKLELNTDYYVLIDAGAFLNVSNSAAYAGIQNATTWNFRTVAQEDNQRPSHVTRLPEGNNVSITSTLSLSFDEIVYVAEGSIRISSTDDTRHIAVTSSSVTGSGSSQITVRPDSALLPNTTYTVTIASDNFQDASGNSYPGSSWSFTTAPAPVNMASASPLNPADDATLVPIDANLTIRFDQNVQANSGKYIEIRKVSDNSLFKRMQATSTEITVNGSAVTIDPGNHFAANTAYYVLIEPGAFSKPDPNASEWFYGIPAATVWNFSTGYGNDNSAPYVTKYEPGRSSTANNAQSKLVLTFNEPVYPHTGNIEIRHSTGGELFRSIPMTSERVKGGGTKELVIDATSAMGGESAKSFINNTRYYVTIGNRAIRDGAGNYYSGISSTSGWIFTVSKDTDRPQLDALSPANNATAIAVRARFAATFNTPIIAGAGKIYFHPITSTASVPSVEANFWVDGGNAKRMFIQPSQDLQQDKDYYIYIEEDAITDLVGNSFVGIQNQYQWTFKTIGGDKTAPTVSKSEVSGSVIRLIYNEPLNTNLRPTPASYYVTVAGAPRNVTSVKIEGNMVLLTLASSVSNNQKVILSYSKPATGLVQDISGNEAASLSNMDVSNGYTSTNPVVSSGSVSGNTVQLNFNESLMAVSEYAHTQFTVKVGGSNYSILSMWHSGSVIQLTLSNNIPSDKSVYVTYSPSSYPLTGTSGNRVSGFSNYNVREGNNGNGNNNGGDYYAPYVQFITASNNAILIKYNEPLNSTTAPGSYQYSVTVDGQLRSVLSASVSGDTVVLTVNETIDSGAITKVSYIGSSYALKDYNGNPAASFANIVANSGAGTGETGTLQGAILKGNILTLTFNQVLNQSSIPTTSQFIVKVKNTIRLVSNVQVTGNTVILTLASAANAGDAAQLSYISSNTGLKTIGGGLVNGFTNMNVANQTSLLDSLSGDFEAAAGGGVGIKTSAATSTTDQSPSGQSTKRYAIKNDKFVMAVAKAREAGITVPRIVFKVPDYEKAAMAGVSIAALDMASKQGDVIFVVQHGDMTYELPLSAVDLYELSMMAAGNNVNTQLVISIDKGTTTAASSLKTAISSSKASIVNGPVHYEVMIVNGTSKQQVTAFEGYLTHTLQTSYSVDASQLAAVWLDPVTSTLSYVPTSIKKENGRTIASFMRQGSSAYALVRHDKNFTDLSKHWAARDVEMMASKFIVDGHSVTKYAPDISITRGEFATYIAKGLGLGGNREAAAKFKDVNKDTAMGAYIGAAAAAGIVNGTSNDTFKPNSYIKRQDMAVMMMRAAKVAGLQEQLPQSVESYLNAYRDRGELGDYAQKDMAQAIHYGIINGKSETRLSPTTNASRAEGAVMIMRLLEKAGFLTP</sequence>
<proteinExistence type="predicted"/>
<dbReference type="InterPro" id="IPR001119">
    <property type="entry name" value="SLH_dom"/>
</dbReference>
<reference evidence="4" key="1">
    <citation type="journal article" date="2019" name="Int. J. Syst. Evol. Microbiol.">
        <title>The Global Catalogue of Microorganisms (GCM) 10K type strain sequencing project: providing services to taxonomists for standard genome sequencing and annotation.</title>
        <authorList>
            <consortium name="The Broad Institute Genomics Platform"/>
            <consortium name="The Broad Institute Genome Sequencing Center for Infectious Disease"/>
            <person name="Wu L."/>
            <person name="Ma J."/>
        </authorList>
    </citation>
    <scope>NUCLEOTIDE SEQUENCE [LARGE SCALE GENOMIC DNA]</scope>
    <source>
        <strain evidence="4">CCUG 59129</strain>
    </source>
</reference>
<organism evidence="3 4">
    <name type="scientific">Paenibacillus chungangensis</name>
    <dbReference type="NCBI Taxonomy" id="696535"/>
    <lineage>
        <taxon>Bacteria</taxon>
        <taxon>Bacillati</taxon>
        <taxon>Bacillota</taxon>
        <taxon>Bacilli</taxon>
        <taxon>Bacillales</taxon>
        <taxon>Paenibacillaceae</taxon>
        <taxon>Paenibacillus</taxon>
    </lineage>
</organism>
<feature type="domain" description="SLH" evidence="2">
    <location>
        <begin position="1344"/>
        <end position="1407"/>
    </location>
</feature>
<feature type="domain" description="SLH" evidence="2">
    <location>
        <begin position="1414"/>
        <end position="1475"/>
    </location>
</feature>
<dbReference type="PROSITE" id="PS51272">
    <property type="entry name" value="SLH"/>
    <property type="match status" value="3"/>
</dbReference>
<dbReference type="InterPro" id="IPR011801">
    <property type="entry name" value="Swm_rep_I_cyn"/>
</dbReference>
<dbReference type="EMBL" id="JBHTJZ010000002">
    <property type="protein sequence ID" value="MFD0957900.1"/>
    <property type="molecule type" value="Genomic_DNA"/>
</dbReference>
<evidence type="ECO:0000313" key="3">
    <source>
        <dbReference type="EMBL" id="MFD0957900.1"/>
    </source>
</evidence>
<dbReference type="RefSeq" id="WP_377561510.1">
    <property type="nucleotide sequence ID" value="NZ_JBHTJZ010000002.1"/>
</dbReference>
<dbReference type="InterPro" id="IPR014755">
    <property type="entry name" value="Cu-Rt/internalin_Ig-like"/>
</dbReference>
<dbReference type="Pfam" id="PF13205">
    <property type="entry name" value="Big_5"/>
    <property type="match status" value="5"/>
</dbReference>
<gene>
    <name evidence="3" type="ORF">ACFQ2I_00640</name>
</gene>
<feature type="domain" description="SLH" evidence="2">
    <location>
        <begin position="1283"/>
        <end position="1343"/>
    </location>
</feature>
<dbReference type="InterPro" id="IPR032812">
    <property type="entry name" value="SbsA_Ig"/>
</dbReference>
<keyword evidence="1" id="KW-0732">Signal</keyword>
<keyword evidence="4" id="KW-1185">Reference proteome</keyword>
<protein>
    <submittedName>
        <fullName evidence="3">Ig-like domain-containing protein</fullName>
    </submittedName>
</protein>
<evidence type="ECO:0000256" key="1">
    <source>
        <dbReference type="ARBA" id="ARBA00022729"/>
    </source>
</evidence>
<dbReference type="NCBIfam" id="TIGR02059">
    <property type="entry name" value="swm_rep_I"/>
    <property type="match status" value="4"/>
</dbReference>
<dbReference type="Gene3D" id="2.60.40.1220">
    <property type="match status" value="2"/>
</dbReference>
<dbReference type="Pfam" id="PF13753">
    <property type="entry name" value="SWM_repeat"/>
    <property type="match status" value="4"/>
</dbReference>
<dbReference type="InterPro" id="IPR028059">
    <property type="entry name" value="SWM_rpt"/>
</dbReference>
<dbReference type="Pfam" id="PF00395">
    <property type="entry name" value="SLH"/>
    <property type="match status" value="3"/>
</dbReference>
<comment type="caution">
    <text evidence="3">The sequence shown here is derived from an EMBL/GenBank/DDBJ whole genome shotgun (WGS) entry which is preliminary data.</text>
</comment>
<dbReference type="Proteomes" id="UP001596989">
    <property type="component" value="Unassembled WGS sequence"/>
</dbReference>
<evidence type="ECO:0000313" key="4">
    <source>
        <dbReference type="Proteomes" id="UP001596989"/>
    </source>
</evidence>
<name>A0ABW3HK82_9BACL</name>